<dbReference type="InterPro" id="IPR001452">
    <property type="entry name" value="SH3_domain"/>
</dbReference>
<organism evidence="7 8">
    <name type="scientific">Myripristis murdjan</name>
    <name type="common">pinecone soldierfish</name>
    <dbReference type="NCBI Taxonomy" id="586833"/>
    <lineage>
        <taxon>Eukaryota</taxon>
        <taxon>Metazoa</taxon>
        <taxon>Chordata</taxon>
        <taxon>Craniata</taxon>
        <taxon>Vertebrata</taxon>
        <taxon>Euteleostomi</taxon>
        <taxon>Actinopterygii</taxon>
        <taxon>Neopterygii</taxon>
        <taxon>Teleostei</taxon>
        <taxon>Neoteleostei</taxon>
        <taxon>Acanthomorphata</taxon>
        <taxon>Holocentriformes</taxon>
        <taxon>Holocentridae</taxon>
        <taxon>Myripristis</taxon>
    </lineage>
</organism>
<reference evidence="7" key="2">
    <citation type="submission" date="2025-08" db="UniProtKB">
        <authorList>
            <consortium name="Ensembl"/>
        </authorList>
    </citation>
    <scope>IDENTIFICATION</scope>
</reference>
<dbReference type="Gene3D" id="2.30.30.40">
    <property type="entry name" value="SH3 Domains"/>
    <property type="match status" value="2"/>
</dbReference>
<feature type="compositionally biased region" description="Polar residues" evidence="5">
    <location>
        <begin position="119"/>
        <end position="137"/>
    </location>
</feature>
<evidence type="ECO:0000313" key="8">
    <source>
        <dbReference type="Proteomes" id="UP000472263"/>
    </source>
</evidence>
<evidence type="ECO:0000256" key="2">
    <source>
        <dbReference type="ARBA" id="ARBA00022553"/>
    </source>
</evidence>
<evidence type="ECO:0000256" key="4">
    <source>
        <dbReference type="SAM" id="Coils"/>
    </source>
</evidence>
<keyword evidence="2" id="KW-0597">Phosphoprotein</keyword>
<evidence type="ECO:0000256" key="3">
    <source>
        <dbReference type="PROSITE-ProRule" id="PRU00192"/>
    </source>
</evidence>
<dbReference type="Ensembl" id="ENSMMDT00005000825.1">
    <property type="protein sequence ID" value="ENSMMDP00005000807.1"/>
    <property type="gene ID" value="ENSMMDG00005000507.1"/>
</dbReference>
<evidence type="ECO:0000313" key="7">
    <source>
        <dbReference type="Ensembl" id="ENSMMDP00005000807.1"/>
    </source>
</evidence>
<feature type="coiled-coil region" evidence="4">
    <location>
        <begin position="278"/>
        <end position="305"/>
    </location>
</feature>
<feature type="compositionally biased region" description="Basic and acidic residues" evidence="5">
    <location>
        <begin position="26"/>
        <end position="36"/>
    </location>
</feature>
<dbReference type="InterPro" id="IPR043443">
    <property type="entry name" value="FYB1/2-like"/>
</dbReference>
<reference evidence="7" key="3">
    <citation type="submission" date="2025-09" db="UniProtKB">
        <authorList>
            <consortium name="Ensembl"/>
        </authorList>
    </citation>
    <scope>IDENTIFICATION</scope>
</reference>
<name>A0A667WHM1_9TELE</name>
<dbReference type="GO" id="GO:0050852">
    <property type="term" value="P:T cell receptor signaling pathway"/>
    <property type="evidence" value="ECO:0007669"/>
    <property type="project" value="TreeGrafter"/>
</dbReference>
<dbReference type="GeneTree" id="ENSGT00530000063460"/>
<dbReference type="Pfam" id="PF14603">
    <property type="entry name" value="hSH3"/>
    <property type="match status" value="2"/>
</dbReference>
<dbReference type="PROSITE" id="PS50002">
    <property type="entry name" value="SH3"/>
    <property type="match status" value="1"/>
</dbReference>
<evidence type="ECO:0000256" key="1">
    <source>
        <dbReference type="ARBA" id="ARBA00022443"/>
    </source>
</evidence>
<dbReference type="GO" id="GO:0007229">
    <property type="term" value="P:integrin-mediated signaling pathway"/>
    <property type="evidence" value="ECO:0007669"/>
    <property type="project" value="InterPro"/>
</dbReference>
<feature type="compositionally biased region" description="Low complexity" evidence="5">
    <location>
        <begin position="92"/>
        <end position="107"/>
    </location>
</feature>
<keyword evidence="1 3" id="KW-0728">SH3 domain</keyword>
<dbReference type="GO" id="GO:0005886">
    <property type="term" value="C:plasma membrane"/>
    <property type="evidence" value="ECO:0007669"/>
    <property type="project" value="InterPro"/>
</dbReference>
<evidence type="ECO:0000259" key="6">
    <source>
        <dbReference type="PROSITE" id="PS50002"/>
    </source>
</evidence>
<dbReference type="AlphaFoldDB" id="A0A667WHM1"/>
<reference evidence="7" key="1">
    <citation type="submission" date="2019-06" db="EMBL/GenBank/DDBJ databases">
        <authorList>
            <consortium name="Wellcome Sanger Institute Data Sharing"/>
        </authorList>
    </citation>
    <scope>NUCLEOTIDE SEQUENCE [LARGE SCALE GENOMIC DNA]</scope>
</reference>
<feature type="region of interest" description="Disordered" evidence="5">
    <location>
        <begin position="1"/>
        <end position="62"/>
    </location>
</feature>
<dbReference type="Proteomes" id="UP000472263">
    <property type="component" value="Chromosome 9"/>
</dbReference>
<accession>A0A667WHM1</accession>
<protein>
    <recommendedName>
        <fullName evidence="6">SH3 domain-containing protein</fullName>
    </recommendedName>
</protein>
<keyword evidence="4" id="KW-0175">Coiled coil</keyword>
<sequence>MAHFKTGHSSVQDEQPKAPKLPLIKPKPDERWRGSESPESSRPTPPRTPVMKTPLQQTFSNNVCSASVKPAWKTSGVGSITTAPKPPDVPKPKISSVSSLKSQFSQSQEHHALSMPRPFQSTNINPPQSLAKQNTFPKQESAGIVKDGLQTSNTISSVFPKPSLMLKPISIGQFQTQQHPQKEGSDPSVPRKKILPNLYTLGNPSLKPKRPPNVDLQRFRGSGSSLNDGERSVFKVALIITVVFSHPTSKFDIQNESWHIKLDSKQVQIRKEGCVLQCKKGEKKKQQEEKRFQKAKEKREKEAKKKFKLKGPVHVIQQGAARQDCRGGKTELPLREGEVIDIIRITDNPKGLWLARNIDGYYGYVKPDSVNIDYDRLKQAKTGPVSNWSEAEPEVYDDVGAPADACRLETQKFHISSFFPLSHLLDADCRFDVCFKHATLHIYKACLILSPDFRHLLHQSHMGVNTSPSNDNIFSQTITRQGCPYEIYDDVDSQDFPPPPPPDSLSQLIPQGQQDVLDPKKQKMFAKEEMKFRKKFKFEGEIQVLHDVTVAATLTTKKWGSKDLHLRPGEVINVIVKPADGKLIGRNAEGKYCIYDND</sequence>
<feature type="region of interest" description="Disordered" evidence="5">
    <location>
        <begin position="174"/>
        <end position="213"/>
    </location>
</feature>
<dbReference type="InParanoid" id="A0A667WHM1"/>
<dbReference type="InterPro" id="IPR029294">
    <property type="entry name" value="hSH3"/>
</dbReference>
<dbReference type="FunFam" id="2.30.30.40:FF:000307">
    <property type="entry name" value="Predicted protein"/>
    <property type="match status" value="1"/>
</dbReference>
<dbReference type="PANTHER" id="PTHR16830:SF12">
    <property type="entry name" value="PDZ DOMAIN-CONTAINING PROTEIN"/>
    <property type="match status" value="1"/>
</dbReference>
<feature type="region of interest" description="Disordered" evidence="5">
    <location>
        <begin position="74"/>
        <end position="137"/>
    </location>
</feature>
<keyword evidence="8" id="KW-1185">Reference proteome</keyword>
<dbReference type="SUPFAM" id="SSF50044">
    <property type="entry name" value="SH3-domain"/>
    <property type="match status" value="2"/>
</dbReference>
<feature type="domain" description="SH3" evidence="6">
    <location>
        <begin position="314"/>
        <end position="375"/>
    </location>
</feature>
<proteinExistence type="predicted"/>
<dbReference type="PANTHER" id="PTHR16830">
    <property type="entry name" value="SH2 CONTAINING ADAPTOR PRAM-1 RELATED"/>
    <property type="match status" value="1"/>
</dbReference>
<evidence type="ECO:0000256" key="5">
    <source>
        <dbReference type="SAM" id="MobiDB-lite"/>
    </source>
</evidence>
<dbReference type="InterPro" id="IPR036028">
    <property type="entry name" value="SH3-like_dom_sf"/>
</dbReference>
<dbReference type="GO" id="GO:0072659">
    <property type="term" value="P:protein localization to plasma membrane"/>
    <property type="evidence" value="ECO:0007669"/>
    <property type="project" value="TreeGrafter"/>
</dbReference>